<organism evidence="3 4">
    <name type="scientific">Globodera pallida</name>
    <name type="common">Potato cyst nematode worm</name>
    <name type="synonym">Heterodera pallida</name>
    <dbReference type="NCBI Taxonomy" id="36090"/>
    <lineage>
        <taxon>Eukaryota</taxon>
        <taxon>Metazoa</taxon>
        <taxon>Ecdysozoa</taxon>
        <taxon>Nematoda</taxon>
        <taxon>Chromadorea</taxon>
        <taxon>Rhabditida</taxon>
        <taxon>Tylenchina</taxon>
        <taxon>Tylenchomorpha</taxon>
        <taxon>Tylenchoidea</taxon>
        <taxon>Heteroderidae</taxon>
        <taxon>Heteroderinae</taxon>
        <taxon>Globodera</taxon>
    </lineage>
</organism>
<dbReference type="WBParaSite" id="GPLIN_000521900">
    <property type="protein sequence ID" value="GPLIN_000521900"/>
    <property type="gene ID" value="GPLIN_000521900"/>
</dbReference>
<feature type="transmembrane region" description="Helical" evidence="2">
    <location>
        <begin position="30"/>
        <end position="50"/>
    </location>
</feature>
<accession>A0A183BX80</accession>
<feature type="region of interest" description="Disordered" evidence="1">
    <location>
        <begin position="1"/>
        <end position="21"/>
    </location>
</feature>
<reference evidence="3" key="2">
    <citation type="submission" date="2014-05" db="EMBL/GenBank/DDBJ databases">
        <title>The genome and life-stage specific transcriptomes of Globodera pallida elucidate key aspects of plant parasitism by a cyst nematode.</title>
        <authorList>
            <person name="Cotton J.A."/>
            <person name="Lilley C.J."/>
            <person name="Jones L.M."/>
            <person name="Kikuchi T."/>
            <person name="Reid A.J."/>
            <person name="Thorpe P."/>
            <person name="Tsai I.J."/>
            <person name="Beasley H."/>
            <person name="Blok V."/>
            <person name="Cock P.J.A."/>
            <person name="Van den Akker S.E."/>
            <person name="Holroyd N."/>
            <person name="Hunt M."/>
            <person name="Mantelin S."/>
            <person name="Naghra H."/>
            <person name="Pain A."/>
            <person name="Palomares-Rius J.E."/>
            <person name="Zarowiecki M."/>
            <person name="Berriman M."/>
            <person name="Jones J.T."/>
            <person name="Urwin P.E."/>
        </authorList>
    </citation>
    <scope>NUCLEOTIDE SEQUENCE [LARGE SCALE GENOMIC DNA]</scope>
    <source>
        <strain evidence="3">Lindley</strain>
    </source>
</reference>
<reference evidence="4" key="3">
    <citation type="submission" date="2016-06" db="UniProtKB">
        <authorList>
            <consortium name="WormBaseParasite"/>
        </authorList>
    </citation>
    <scope>IDENTIFICATION</scope>
</reference>
<feature type="compositionally biased region" description="Low complexity" evidence="1">
    <location>
        <begin position="11"/>
        <end position="21"/>
    </location>
</feature>
<keyword evidence="2" id="KW-0812">Transmembrane</keyword>
<name>A0A183BX80_GLOPA</name>
<evidence type="ECO:0000313" key="3">
    <source>
        <dbReference type="Proteomes" id="UP000050741"/>
    </source>
</evidence>
<evidence type="ECO:0000256" key="1">
    <source>
        <dbReference type="SAM" id="MobiDB-lite"/>
    </source>
</evidence>
<dbReference type="Proteomes" id="UP000050741">
    <property type="component" value="Unassembled WGS sequence"/>
</dbReference>
<keyword evidence="2" id="KW-0472">Membrane</keyword>
<dbReference type="AlphaFoldDB" id="A0A183BX80"/>
<evidence type="ECO:0000256" key="2">
    <source>
        <dbReference type="SAM" id="Phobius"/>
    </source>
</evidence>
<proteinExistence type="predicted"/>
<sequence>MNTFSTEQGGTRRTTTTTTPTIGHDLRCCLFLLLSVAAFASAGFAGYELFLNMNTLTILFLIGMIGLFVGSAIVFVHHCTRLC</sequence>
<feature type="transmembrane region" description="Helical" evidence="2">
    <location>
        <begin position="56"/>
        <end position="76"/>
    </location>
</feature>
<protein>
    <submittedName>
        <fullName evidence="4">IncA protein</fullName>
    </submittedName>
</protein>
<keyword evidence="2" id="KW-1133">Transmembrane helix</keyword>
<keyword evidence="3" id="KW-1185">Reference proteome</keyword>
<evidence type="ECO:0000313" key="4">
    <source>
        <dbReference type="WBParaSite" id="GPLIN_000521900"/>
    </source>
</evidence>
<reference evidence="3" key="1">
    <citation type="submission" date="2013-12" db="EMBL/GenBank/DDBJ databases">
        <authorList>
            <person name="Aslett M."/>
        </authorList>
    </citation>
    <scope>NUCLEOTIDE SEQUENCE [LARGE SCALE GENOMIC DNA]</scope>
    <source>
        <strain evidence="3">Lindley</strain>
    </source>
</reference>